<keyword evidence="1" id="KW-0472">Membrane</keyword>
<gene>
    <name evidence="2" type="ORF">EA462_09370</name>
</gene>
<dbReference type="OrthoDB" id="202653at2157"/>
<dbReference type="RefSeq" id="WP_124178288.1">
    <property type="nucleotide sequence ID" value="NZ_REFY01000003.1"/>
</dbReference>
<feature type="transmembrane region" description="Helical" evidence="1">
    <location>
        <begin position="9"/>
        <end position="32"/>
    </location>
</feature>
<evidence type="ECO:0000313" key="2">
    <source>
        <dbReference type="EMBL" id="RQG90187.1"/>
    </source>
</evidence>
<sequence>MSSTERRSLLYVLLAAAVLLTIGVHVSLVPRYFPDDPFMAALSLGVGWLSYTIVFYAVGRVRSHPGILPSMRTADIGAALFLVSLLLALALDSLGFPPTLVIEAYALPAVGIYVGLALIGWSVGRRTNAINAVVE</sequence>
<feature type="transmembrane region" description="Helical" evidence="1">
    <location>
        <begin position="102"/>
        <end position="121"/>
    </location>
</feature>
<comment type="caution">
    <text evidence="2">The sequence shown here is derived from an EMBL/GenBank/DDBJ whole genome shotgun (WGS) entry which is preliminary data.</text>
</comment>
<dbReference type="EMBL" id="REFY01000003">
    <property type="protein sequence ID" value="RQG90187.1"/>
    <property type="molecule type" value="Genomic_DNA"/>
</dbReference>
<protein>
    <submittedName>
        <fullName evidence="2">Uncharacterized protein</fullName>
    </submittedName>
</protein>
<evidence type="ECO:0000313" key="3">
    <source>
        <dbReference type="Proteomes" id="UP000273828"/>
    </source>
</evidence>
<reference evidence="2 3" key="1">
    <citation type="submission" date="2018-10" db="EMBL/GenBank/DDBJ databases">
        <title>Natrarchaeobius chitinivorans gen. nov., sp. nov., and Natrarchaeobius haloalkaliphilus sp. nov., alkaliphilic, chitin-utilizing haloarchaea from hypersaline alkaline lakes.</title>
        <authorList>
            <person name="Sorokin D.Y."/>
            <person name="Elcheninov A.G."/>
            <person name="Kostrikina N.A."/>
            <person name="Bale N.J."/>
            <person name="Sinninghe Damste J.S."/>
            <person name="Khijniak T.V."/>
            <person name="Kublanov I.V."/>
            <person name="Toshchakov S.V."/>
        </authorList>
    </citation>
    <scope>NUCLEOTIDE SEQUENCE [LARGE SCALE GENOMIC DNA]</scope>
    <source>
        <strain evidence="2 3">AArcht-Sl</strain>
    </source>
</reference>
<keyword evidence="3" id="KW-1185">Reference proteome</keyword>
<feature type="transmembrane region" description="Helical" evidence="1">
    <location>
        <begin position="38"/>
        <end position="58"/>
    </location>
</feature>
<organism evidence="2 3">
    <name type="scientific">Natrarchaeobius halalkaliphilus</name>
    <dbReference type="NCBI Taxonomy" id="1679091"/>
    <lineage>
        <taxon>Archaea</taxon>
        <taxon>Methanobacteriati</taxon>
        <taxon>Methanobacteriota</taxon>
        <taxon>Stenosarchaea group</taxon>
        <taxon>Halobacteria</taxon>
        <taxon>Halobacteriales</taxon>
        <taxon>Natrialbaceae</taxon>
        <taxon>Natrarchaeobius</taxon>
    </lineage>
</organism>
<keyword evidence="1" id="KW-0812">Transmembrane</keyword>
<dbReference type="AlphaFoldDB" id="A0A3N6LPS4"/>
<proteinExistence type="predicted"/>
<feature type="transmembrane region" description="Helical" evidence="1">
    <location>
        <begin position="78"/>
        <end position="96"/>
    </location>
</feature>
<keyword evidence="1" id="KW-1133">Transmembrane helix</keyword>
<evidence type="ECO:0000256" key="1">
    <source>
        <dbReference type="SAM" id="Phobius"/>
    </source>
</evidence>
<dbReference type="Proteomes" id="UP000273828">
    <property type="component" value="Unassembled WGS sequence"/>
</dbReference>
<accession>A0A3N6LPS4</accession>
<name>A0A3N6LPS4_9EURY</name>